<feature type="transmembrane region" description="Helical" evidence="2">
    <location>
        <begin position="20"/>
        <end position="43"/>
    </location>
</feature>
<comment type="caution">
    <text evidence="3">The sequence shown here is derived from an EMBL/GenBank/DDBJ whole genome shotgun (WGS) entry which is preliminary data.</text>
</comment>
<keyword evidence="2" id="KW-0812">Transmembrane</keyword>
<feature type="transmembrane region" description="Helical" evidence="2">
    <location>
        <begin position="63"/>
        <end position="85"/>
    </location>
</feature>
<dbReference type="PANTHER" id="PTHR35184:SF1">
    <property type="entry name" value="INTEGRAL MEMBRANE PROTEIN"/>
    <property type="match status" value="1"/>
</dbReference>
<sequence length="337" mass="37733">MKHFLTPLLQPPYIPKGKAIVGGFPTVSLDIPICAVFLAFYVLGAIGNMTIFQINRKRGHKFLMSWAMFGFCMARNATFVLRIVWATRPTNASVVIASMIFSAAGVLVAYIVMLLLSLRLFRATHPELGWSPKLRIACKVLYITLFVAFVLTISFTIESFYTLDANIKKVAVWVQRSSALIMLLFNIASLIILCLSIFLPRTSAPENFGAGSIKRKTMIISAMMIFVLFIIGFRFGTAWADAPPTSNPAWWDSKPAFYVIEFGLELVVIYTLLLVRFDRIFWVPNGSAKAGDYRMLSDVVQDDEQLEEGAELEERAPSSGGESMLRLKEKKNGEDEQ</sequence>
<dbReference type="AlphaFoldDB" id="A0A8H7TFK9"/>
<dbReference type="PANTHER" id="PTHR35184">
    <property type="entry name" value="YALI0C10208P"/>
    <property type="match status" value="1"/>
</dbReference>
<feature type="compositionally biased region" description="Basic and acidic residues" evidence="1">
    <location>
        <begin position="325"/>
        <end position="337"/>
    </location>
</feature>
<proteinExistence type="predicted"/>
<feature type="transmembrane region" description="Helical" evidence="2">
    <location>
        <begin position="136"/>
        <end position="157"/>
    </location>
</feature>
<gene>
    <name evidence="3" type="ORF">IFR04_006167</name>
</gene>
<name>A0A8H7TFK9_9HELO</name>
<evidence type="ECO:0000256" key="1">
    <source>
        <dbReference type="SAM" id="MobiDB-lite"/>
    </source>
</evidence>
<organism evidence="3 4">
    <name type="scientific">Cadophora malorum</name>
    <dbReference type="NCBI Taxonomy" id="108018"/>
    <lineage>
        <taxon>Eukaryota</taxon>
        <taxon>Fungi</taxon>
        <taxon>Dikarya</taxon>
        <taxon>Ascomycota</taxon>
        <taxon>Pezizomycotina</taxon>
        <taxon>Leotiomycetes</taxon>
        <taxon>Helotiales</taxon>
        <taxon>Ploettnerulaceae</taxon>
        <taxon>Cadophora</taxon>
    </lineage>
</organism>
<keyword evidence="2" id="KW-0472">Membrane</keyword>
<dbReference type="OrthoDB" id="3357002at2759"/>
<dbReference type="Proteomes" id="UP000664132">
    <property type="component" value="Unassembled WGS sequence"/>
</dbReference>
<feature type="region of interest" description="Disordered" evidence="1">
    <location>
        <begin position="307"/>
        <end position="337"/>
    </location>
</feature>
<reference evidence="3" key="1">
    <citation type="submission" date="2021-02" db="EMBL/GenBank/DDBJ databases">
        <title>Genome sequence Cadophora malorum strain M34.</title>
        <authorList>
            <person name="Stefanovic E."/>
            <person name="Vu D."/>
            <person name="Scully C."/>
            <person name="Dijksterhuis J."/>
            <person name="Roader J."/>
            <person name="Houbraken J."/>
        </authorList>
    </citation>
    <scope>NUCLEOTIDE SEQUENCE</scope>
    <source>
        <strain evidence="3">M34</strain>
    </source>
</reference>
<accession>A0A8H7TFK9</accession>
<dbReference type="EMBL" id="JAFJYH010000079">
    <property type="protein sequence ID" value="KAG4420679.1"/>
    <property type="molecule type" value="Genomic_DNA"/>
</dbReference>
<keyword evidence="2" id="KW-1133">Transmembrane helix</keyword>
<feature type="transmembrane region" description="Helical" evidence="2">
    <location>
        <begin position="256"/>
        <end position="275"/>
    </location>
</feature>
<evidence type="ECO:0000256" key="2">
    <source>
        <dbReference type="SAM" id="Phobius"/>
    </source>
</evidence>
<feature type="transmembrane region" description="Helical" evidence="2">
    <location>
        <begin position="91"/>
        <end position="116"/>
    </location>
</feature>
<protein>
    <submittedName>
        <fullName evidence="3">Uncharacterized protein</fullName>
    </submittedName>
</protein>
<feature type="transmembrane region" description="Helical" evidence="2">
    <location>
        <begin position="177"/>
        <end position="199"/>
    </location>
</feature>
<evidence type="ECO:0000313" key="4">
    <source>
        <dbReference type="Proteomes" id="UP000664132"/>
    </source>
</evidence>
<evidence type="ECO:0000313" key="3">
    <source>
        <dbReference type="EMBL" id="KAG4420679.1"/>
    </source>
</evidence>
<keyword evidence="4" id="KW-1185">Reference proteome</keyword>
<feature type="transmembrane region" description="Helical" evidence="2">
    <location>
        <begin position="219"/>
        <end position="236"/>
    </location>
</feature>